<dbReference type="InterPro" id="IPR026960">
    <property type="entry name" value="RVT-Znf"/>
</dbReference>
<reference evidence="2" key="2">
    <citation type="submission" date="2021-12" db="EMBL/GenBank/DDBJ databases">
        <title>Resequencing data analysis of finger millet.</title>
        <authorList>
            <person name="Hatakeyama M."/>
            <person name="Aluri S."/>
            <person name="Balachadran M.T."/>
            <person name="Sivarajan S.R."/>
            <person name="Poveda L."/>
            <person name="Shimizu-Inatsugi R."/>
            <person name="Schlapbach R."/>
            <person name="Sreeman S.M."/>
            <person name="Shimizu K.K."/>
        </authorList>
    </citation>
    <scope>NUCLEOTIDE SEQUENCE</scope>
</reference>
<gene>
    <name evidence="2" type="primary">gb18201</name>
    <name evidence="2" type="ORF">PR202_gb18201</name>
</gene>
<proteinExistence type="predicted"/>
<evidence type="ECO:0000313" key="2">
    <source>
        <dbReference type="EMBL" id="GJN29935.1"/>
    </source>
</evidence>
<protein>
    <recommendedName>
        <fullName evidence="1">Reverse transcriptase zinc-binding domain-containing protein</fullName>
    </recommendedName>
</protein>
<organism evidence="2 3">
    <name type="scientific">Eleusine coracana subsp. coracana</name>
    <dbReference type="NCBI Taxonomy" id="191504"/>
    <lineage>
        <taxon>Eukaryota</taxon>
        <taxon>Viridiplantae</taxon>
        <taxon>Streptophyta</taxon>
        <taxon>Embryophyta</taxon>
        <taxon>Tracheophyta</taxon>
        <taxon>Spermatophyta</taxon>
        <taxon>Magnoliopsida</taxon>
        <taxon>Liliopsida</taxon>
        <taxon>Poales</taxon>
        <taxon>Poaceae</taxon>
        <taxon>PACMAD clade</taxon>
        <taxon>Chloridoideae</taxon>
        <taxon>Cynodonteae</taxon>
        <taxon>Eleusininae</taxon>
        <taxon>Eleusine</taxon>
    </lineage>
</organism>
<comment type="caution">
    <text evidence="2">The sequence shown here is derived from an EMBL/GenBank/DDBJ whole genome shotgun (WGS) entry which is preliminary data.</text>
</comment>
<dbReference type="Proteomes" id="UP001054889">
    <property type="component" value="Unassembled WGS sequence"/>
</dbReference>
<dbReference type="Pfam" id="PF13966">
    <property type="entry name" value="zf-RVT"/>
    <property type="match status" value="1"/>
</dbReference>
<name>A0AAV5F6D4_ELECO</name>
<evidence type="ECO:0000313" key="3">
    <source>
        <dbReference type="Proteomes" id="UP001054889"/>
    </source>
</evidence>
<sequence length="260" mass="29720">MKTVAQVFTAGIEAGLQLRLSRVARQELEAVTAIMESTSLTDASDTRCNDLFCKDGTLSTAALYNLTMSATDPGCSFFTFIWKNRAPSKVQFFGWLMVQERVQCKANLLKKSIVDNDTCEVCANAREDTNHIFFQCSFACEFWRTIGVDPSNAFAAEPWNLAWPATTPLTHRSTFALLCFWQVWKHRNGVVFREEAPSLQQLVQRCRDEARAWRCRFKREDESVCNSCLYLLLWGKRQEALHCPPKDAENDKEQQLPVQI</sequence>
<keyword evidence="3" id="KW-1185">Reference proteome</keyword>
<evidence type="ECO:0000259" key="1">
    <source>
        <dbReference type="Pfam" id="PF13966"/>
    </source>
</evidence>
<dbReference type="EMBL" id="BQKI01000081">
    <property type="protein sequence ID" value="GJN29935.1"/>
    <property type="molecule type" value="Genomic_DNA"/>
</dbReference>
<feature type="domain" description="Reverse transcriptase zinc-binding" evidence="1">
    <location>
        <begin position="59"/>
        <end position="143"/>
    </location>
</feature>
<accession>A0AAV5F6D4</accession>
<dbReference type="AlphaFoldDB" id="A0AAV5F6D4"/>
<reference evidence="2" key="1">
    <citation type="journal article" date="2018" name="DNA Res.">
        <title>Multiple hybrid de novo genome assembly of finger millet, an orphan allotetraploid crop.</title>
        <authorList>
            <person name="Hatakeyama M."/>
            <person name="Aluri S."/>
            <person name="Balachadran M.T."/>
            <person name="Sivarajan S.R."/>
            <person name="Patrignani A."/>
            <person name="Gruter S."/>
            <person name="Poveda L."/>
            <person name="Shimizu-Inatsugi R."/>
            <person name="Baeten J."/>
            <person name="Francoijs K.J."/>
            <person name="Nataraja K.N."/>
            <person name="Reddy Y.A.N."/>
            <person name="Phadnis S."/>
            <person name="Ravikumar R.L."/>
            <person name="Schlapbach R."/>
            <person name="Sreeman S.M."/>
            <person name="Shimizu K.K."/>
        </authorList>
    </citation>
    <scope>NUCLEOTIDE SEQUENCE</scope>
</reference>